<name>A0A5P8WFZ3_9NOSO</name>
<sequence length="38" mass="4339">MEQSLKCFCIHLPFFILQLNCNSQGYFTLTQATGIKIS</sequence>
<organism evidence="1 2">
    <name type="scientific">Nostoc sphaeroides CCNUC1</name>
    <dbReference type="NCBI Taxonomy" id="2653204"/>
    <lineage>
        <taxon>Bacteria</taxon>
        <taxon>Bacillati</taxon>
        <taxon>Cyanobacteriota</taxon>
        <taxon>Cyanophyceae</taxon>
        <taxon>Nostocales</taxon>
        <taxon>Nostocaceae</taxon>
        <taxon>Nostoc</taxon>
    </lineage>
</organism>
<evidence type="ECO:0000313" key="2">
    <source>
        <dbReference type="Proteomes" id="UP000326678"/>
    </source>
</evidence>
<reference evidence="1 2" key="1">
    <citation type="submission" date="2019-10" db="EMBL/GenBank/DDBJ databases">
        <title>Genomic and transcriptomic insights into the perfect genentic adaptation of a filamentous nitrogen-fixing cyanobacterium to rice fields.</title>
        <authorList>
            <person name="Chen Z."/>
        </authorList>
    </citation>
    <scope>NUCLEOTIDE SEQUENCE [LARGE SCALE GENOMIC DNA]</scope>
    <source>
        <strain evidence="1">CCNUC1</strain>
    </source>
</reference>
<gene>
    <name evidence="1" type="ORF">GXM_09192</name>
</gene>
<dbReference type="AlphaFoldDB" id="A0A5P8WFZ3"/>
<dbReference type="EMBL" id="CP045227">
    <property type="protein sequence ID" value="QFS51698.1"/>
    <property type="molecule type" value="Genomic_DNA"/>
</dbReference>
<dbReference type="Proteomes" id="UP000326678">
    <property type="component" value="Chromosome Gxm2"/>
</dbReference>
<evidence type="ECO:0000313" key="1">
    <source>
        <dbReference type="EMBL" id="QFS51698.1"/>
    </source>
</evidence>
<protein>
    <submittedName>
        <fullName evidence="1">Uncharacterized protein</fullName>
    </submittedName>
</protein>
<keyword evidence="2" id="KW-1185">Reference proteome</keyword>
<proteinExistence type="predicted"/>
<dbReference type="KEGG" id="nsh:GXM_09192"/>
<accession>A0A5P8WFZ3</accession>